<evidence type="ECO:0000313" key="3">
    <source>
        <dbReference type="Proteomes" id="UP000482800"/>
    </source>
</evidence>
<dbReference type="EMBL" id="BLPF01000001">
    <property type="protein sequence ID" value="GFJ76831.1"/>
    <property type="molecule type" value="Genomic_DNA"/>
</dbReference>
<keyword evidence="3" id="KW-1185">Reference proteome</keyword>
<name>A0A6V8K395_9ACTN</name>
<feature type="region of interest" description="Disordered" evidence="1">
    <location>
        <begin position="1"/>
        <end position="26"/>
    </location>
</feature>
<comment type="caution">
    <text evidence="2">The sequence shown here is derived from an EMBL/GenBank/DDBJ whole genome shotgun (WGS) entry which is preliminary data.</text>
</comment>
<accession>A0A6V8K395</accession>
<evidence type="ECO:0000256" key="1">
    <source>
        <dbReference type="SAM" id="MobiDB-lite"/>
    </source>
</evidence>
<feature type="compositionally biased region" description="Basic and acidic residues" evidence="1">
    <location>
        <begin position="1"/>
        <end position="10"/>
    </location>
</feature>
<reference evidence="2 3" key="2">
    <citation type="submission" date="2020-03" db="EMBL/GenBank/DDBJ databases">
        <authorList>
            <person name="Ichikawa N."/>
            <person name="Kimura A."/>
            <person name="Kitahashi Y."/>
            <person name="Uohara A."/>
        </authorList>
    </citation>
    <scope>NUCLEOTIDE SEQUENCE [LARGE SCALE GENOMIC DNA]</scope>
    <source>
        <strain evidence="2 3">NBRC 108639</strain>
    </source>
</reference>
<organism evidence="2 3">
    <name type="scientific">Phytohabitans houttuyneae</name>
    <dbReference type="NCBI Taxonomy" id="1076126"/>
    <lineage>
        <taxon>Bacteria</taxon>
        <taxon>Bacillati</taxon>
        <taxon>Actinomycetota</taxon>
        <taxon>Actinomycetes</taxon>
        <taxon>Micromonosporales</taxon>
        <taxon>Micromonosporaceae</taxon>
    </lineage>
</organism>
<protein>
    <submittedName>
        <fullName evidence="2">Uncharacterized protein</fullName>
    </submittedName>
</protein>
<sequence>MTDTVRDADARQGGTVGNDAGPPARPQRMFIPALEGLRGAVALLVVTGHTGQAVGLVGWTEMYPGDPFWGRSCTAPRSPSRSSSS</sequence>
<proteinExistence type="predicted"/>
<dbReference type="RefSeq" id="WP_173053930.1">
    <property type="nucleotide sequence ID" value="NZ_BLPF01000001.1"/>
</dbReference>
<reference evidence="2 3" key="1">
    <citation type="submission" date="2020-03" db="EMBL/GenBank/DDBJ databases">
        <title>Whole genome shotgun sequence of Phytohabitans houttuyneae NBRC 108639.</title>
        <authorList>
            <person name="Komaki H."/>
            <person name="Tamura T."/>
        </authorList>
    </citation>
    <scope>NUCLEOTIDE SEQUENCE [LARGE SCALE GENOMIC DNA]</scope>
    <source>
        <strain evidence="2 3">NBRC 108639</strain>
    </source>
</reference>
<evidence type="ECO:0000313" key="2">
    <source>
        <dbReference type="EMBL" id="GFJ76831.1"/>
    </source>
</evidence>
<dbReference type="Proteomes" id="UP000482800">
    <property type="component" value="Unassembled WGS sequence"/>
</dbReference>
<dbReference type="AlphaFoldDB" id="A0A6V8K395"/>
<gene>
    <name evidence="2" type="ORF">Phou_010110</name>
</gene>